<evidence type="ECO:0000313" key="1">
    <source>
        <dbReference type="EMBL" id="KIG17503.1"/>
    </source>
</evidence>
<comment type="caution">
    <text evidence="1">The sequence shown here is derived from an EMBL/GenBank/DDBJ whole genome shotgun (WGS) entry which is preliminary data.</text>
</comment>
<accession>A0A0C2A271</accession>
<organism evidence="1 2">
    <name type="scientific">Enhygromyxa salina</name>
    <dbReference type="NCBI Taxonomy" id="215803"/>
    <lineage>
        <taxon>Bacteria</taxon>
        <taxon>Pseudomonadati</taxon>
        <taxon>Myxococcota</taxon>
        <taxon>Polyangia</taxon>
        <taxon>Nannocystales</taxon>
        <taxon>Nannocystaceae</taxon>
        <taxon>Enhygromyxa</taxon>
    </lineage>
</organism>
<protein>
    <submittedName>
        <fullName evidence="1">Uncharacterized protein</fullName>
    </submittedName>
</protein>
<name>A0A0C2A271_9BACT</name>
<gene>
    <name evidence="1" type="ORF">DB30_03204</name>
</gene>
<dbReference type="EMBL" id="JMCC02000023">
    <property type="protein sequence ID" value="KIG17503.1"/>
    <property type="molecule type" value="Genomic_DNA"/>
</dbReference>
<evidence type="ECO:0000313" key="2">
    <source>
        <dbReference type="Proteomes" id="UP000031599"/>
    </source>
</evidence>
<proteinExistence type="predicted"/>
<reference evidence="1 2" key="1">
    <citation type="submission" date="2014-12" db="EMBL/GenBank/DDBJ databases">
        <title>Genome assembly of Enhygromyxa salina DSM 15201.</title>
        <authorList>
            <person name="Sharma G."/>
            <person name="Subramanian S."/>
        </authorList>
    </citation>
    <scope>NUCLEOTIDE SEQUENCE [LARGE SCALE GENOMIC DNA]</scope>
    <source>
        <strain evidence="1 2">DSM 15201</strain>
    </source>
</reference>
<dbReference type="Proteomes" id="UP000031599">
    <property type="component" value="Unassembled WGS sequence"/>
</dbReference>
<dbReference type="AlphaFoldDB" id="A0A0C2A271"/>
<sequence length="61" mass="7086">MQAHVNLAAGFIFTIYEADTEAKLIEQFEELGLPYDEIHEIQFSQSWPEMVQMLTHMGRLS</sequence>